<dbReference type="GO" id="GO:0006898">
    <property type="term" value="P:receptor-mediated endocytosis"/>
    <property type="evidence" value="ECO:0007669"/>
    <property type="project" value="TreeGrafter"/>
</dbReference>
<feature type="non-terminal residue" evidence="9">
    <location>
        <position position="1"/>
    </location>
</feature>
<feature type="repeat" description="CHCR" evidence="8">
    <location>
        <begin position="43"/>
        <end position="188"/>
    </location>
</feature>
<evidence type="ECO:0000256" key="3">
    <source>
        <dbReference type="ARBA" id="ARBA00009535"/>
    </source>
</evidence>
<dbReference type="GO" id="GO:0032051">
    <property type="term" value="F:clathrin light chain binding"/>
    <property type="evidence" value="ECO:0007669"/>
    <property type="project" value="TreeGrafter"/>
</dbReference>
<keyword evidence="5" id="KW-0472">Membrane</keyword>
<proteinExistence type="inferred from homology"/>
<keyword evidence="10" id="KW-1185">Reference proteome</keyword>
<reference evidence="10" key="1">
    <citation type="journal article" date="2018" name="Nat. Microbiol.">
        <title>Leveraging single-cell genomics to expand the fungal tree of life.</title>
        <authorList>
            <person name="Ahrendt S.R."/>
            <person name="Quandt C.A."/>
            <person name="Ciobanu D."/>
            <person name="Clum A."/>
            <person name="Salamov A."/>
            <person name="Andreopoulos B."/>
            <person name="Cheng J.F."/>
            <person name="Woyke T."/>
            <person name="Pelin A."/>
            <person name="Henrissat B."/>
            <person name="Reynolds N.K."/>
            <person name="Benny G.L."/>
            <person name="Smith M.E."/>
            <person name="James T.Y."/>
            <person name="Grigoriev I.V."/>
        </authorList>
    </citation>
    <scope>NUCLEOTIDE SEQUENCE [LARGE SCALE GENOMIC DNA]</scope>
</reference>
<dbReference type="SUPFAM" id="SSF48371">
    <property type="entry name" value="ARM repeat"/>
    <property type="match status" value="3"/>
</dbReference>
<evidence type="ECO:0000256" key="1">
    <source>
        <dbReference type="ARBA" id="ARBA00004180"/>
    </source>
</evidence>
<dbReference type="GO" id="GO:0030659">
    <property type="term" value="C:cytoplasmic vesicle membrane"/>
    <property type="evidence" value="ECO:0007669"/>
    <property type="project" value="UniProtKB-SubCell"/>
</dbReference>
<evidence type="ECO:0000256" key="6">
    <source>
        <dbReference type="ARBA" id="ARBA00023176"/>
    </source>
</evidence>
<dbReference type="Gene3D" id="1.25.40.10">
    <property type="entry name" value="Tetratricopeptide repeat domain"/>
    <property type="match status" value="2"/>
</dbReference>
<dbReference type="PANTHER" id="PTHR10292">
    <property type="entry name" value="CLATHRIN HEAVY CHAIN RELATED"/>
    <property type="match status" value="1"/>
</dbReference>
<dbReference type="GO" id="GO:0006895">
    <property type="term" value="P:Golgi to endosome transport"/>
    <property type="evidence" value="ECO:0007669"/>
    <property type="project" value="TreeGrafter"/>
</dbReference>
<name>A0A4P9VY04_9FUNG</name>
<organism evidence="9 10">
    <name type="scientific">Blyttiomyces helicus</name>
    <dbReference type="NCBI Taxonomy" id="388810"/>
    <lineage>
        <taxon>Eukaryota</taxon>
        <taxon>Fungi</taxon>
        <taxon>Fungi incertae sedis</taxon>
        <taxon>Chytridiomycota</taxon>
        <taxon>Chytridiomycota incertae sedis</taxon>
        <taxon>Chytridiomycetes</taxon>
        <taxon>Chytridiomycetes incertae sedis</taxon>
        <taxon>Blyttiomyces</taxon>
    </lineage>
</organism>
<gene>
    <name evidence="9" type="ORF">BDK51DRAFT_21177</name>
</gene>
<dbReference type="PANTHER" id="PTHR10292:SF1">
    <property type="entry name" value="CLATHRIN HEAVY CHAIN"/>
    <property type="match status" value="1"/>
</dbReference>
<dbReference type="GO" id="GO:0005905">
    <property type="term" value="C:clathrin-coated pit"/>
    <property type="evidence" value="ECO:0007669"/>
    <property type="project" value="UniProtKB-KW"/>
</dbReference>
<dbReference type="InterPro" id="IPR011990">
    <property type="entry name" value="TPR-like_helical_dom_sf"/>
</dbReference>
<dbReference type="EMBL" id="ML000795">
    <property type="protein sequence ID" value="RKO83825.1"/>
    <property type="molecule type" value="Genomic_DNA"/>
</dbReference>
<dbReference type="Proteomes" id="UP000269721">
    <property type="component" value="Unassembled WGS sequence"/>
</dbReference>
<evidence type="ECO:0000313" key="10">
    <source>
        <dbReference type="Proteomes" id="UP000269721"/>
    </source>
</evidence>
<evidence type="ECO:0000256" key="8">
    <source>
        <dbReference type="PROSITE-ProRule" id="PRU01006"/>
    </source>
</evidence>
<evidence type="ECO:0000256" key="4">
    <source>
        <dbReference type="ARBA" id="ARBA00022737"/>
    </source>
</evidence>
<dbReference type="InterPro" id="IPR055358">
    <property type="entry name" value="CHCR"/>
</dbReference>
<feature type="repeat" description="CHCR" evidence="8">
    <location>
        <begin position="338"/>
        <end position="484"/>
    </location>
</feature>
<dbReference type="Pfam" id="PF00637">
    <property type="entry name" value="Clathrin"/>
    <property type="match status" value="3"/>
</dbReference>
<feature type="repeat" description="CHCR" evidence="8">
    <location>
        <begin position="192"/>
        <end position="333"/>
    </location>
</feature>
<dbReference type="GO" id="GO:0005829">
    <property type="term" value="C:cytosol"/>
    <property type="evidence" value="ECO:0007669"/>
    <property type="project" value="GOC"/>
</dbReference>
<keyword evidence="4" id="KW-0677">Repeat</keyword>
<dbReference type="PROSITE" id="PS50236">
    <property type="entry name" value="CHCR"/>
    <property type="match status" value="3"/>
</dbReference>
<dbReference type="AlphaFoldDB" id="A0A4P9VY04"/>
<dbReference type="GO" id="GO:0071439">
    <property type="term" value="C:clathrin complex"/>
    <property type="evidence" value="ECO:0007669"/>
    <property type="project" value="TreeGrafter"/>
</dbReference>
<dbReference type="InterPro" id="IPR016024">
    <property type="entry name" value="ARM-type_fold"/>
</dbReference>
<dbReference type="GO" id="GO:0030479">
    <property type="term" value="C:actin cortical patch"/>
    <property type="evidence" value="ECO:0007669"/>
    <property type="project" value="TreeGrafter"/>
</dbReference>
<keyword evidence="6" id="KW-0168">Coated pit</keyword>
<evidence type="ECO:0000256" key="2">
    <source>
        <dbReference type="ARBA" id="ARBA00004277"/>
    </source>
</evidence>
<dbReference type="FunFam" id="1.25.40.10:FF:000002">
    <property type="entry name" value="Clathrin heavy chain"/>
    <property type="match status" value="1"/>
</dbReference>
<dbReference type="InterPro" id="IPR000547">
    <property type="entry name" value="Clathrin_H-chain/VPS_repeat"/>
</dbReference>
<evidence type="ECO:0000256" key="7">
    <source>
        <dbReference type="ARBA" id="ARBA00023329"/>
    </source>
</evidence>
<dbReference type="FunFam" id="1.25.40.10:FF:000001">
    <property type="entry name" value="Clathrin heavy chain"/>
    <property type="match status" value="1"/>
</dbReference>
<dbReference type="OrthoDB" id="2113814at2759"/>
<keyword evidence="7" id="KW-0968">Cytoplasmic vesicle</keyword>
<sequence length="534" mass="61219">NQMFKHQARYLVKRRDPELWNFALQPTNAHRRQLIDQVVATALPETQDPEDVSITVKAFMAADLPNELIELLEKLVVEGSAFSDNRNLQNLLILTAIKADKTRVMDYITRLDNYDAPDIANIAVGSELFEEAFAIYQKYDQHVNGVTVLISNVGNIDRAYEFAERVDQPEVWSKLAKAQLDHLRIKEAIDSYIKADDATNFAEVIQIAGRANKYDDLVRYLQVARKKVREPAVESELIFAYAMTSRLADLEEFISTPNIAQIGNVGERCFEAKMYEAAKILFNNVSNWARLASTLVYLNEYQAAVDCARKANATKVWKEVNAACVDNGEFRLAQICALHLIIHAEELEEIIRLYERRGNFDELMSLLEAGLGLERAHMGMFTELGILYSKYKPARLMEHIRLFWQRINIPKVIRACEVAHLWSELVFLYTHYEENDNAALTIMAHSADAWEHATFKDIIVKVTNLEIYYKALRFYLDEQPLLINDLLVVLTPRIDHTRVVSTFQKTNNLPLIKSYLISVQQVGMSFLESDAYLS</sequence>
<evidence type="ECO:0000313" key="9">
    <source>
        <dbReference type="EMBL" id="RKO83825.1"/>
    </source>
</evidence>
<dbReference type="SMART" id="SM00299">
    <property type="entry name" value="CLH"/>
    <property type="match status" value="3"/>
</dbReference>
<evidence type="ECO:0000256" key="5">
    <source>
        <dbReference type="ARBA" id="ARBA00023136"/>
    </source>
</evidence>
<accession>A0A4P9VY04</accession>
<comment type="similarity">
    <text evidence="3">Belongs to the clathrin heavy chain family.</text>
</comment>
<protein>
    <submittedName>
        <fullName evidence="9">Armadillo-type protein</fullName>
    </submittedName>
</protein>
<comment type="subcellular location">
    <subcellularLocation>
        <location evidence="1">Cytoplasmic vesicle membrane</location>
        <topology evidence="1">Peripheral membrane protein</topology>
        <orientation evidence="1">Cytoplasmic side</orientation>
    </subcellularLocation>
    <subcellularLocation>
        <location evidence="2">Membrane</location>
        <location evidence="2">Coated pit</location>
        <topology evidence="2">Peripheral membrane protein</topology>
        <orientation evidence="2">Cytoplasmic side</orientation>
    </subcellularLocation>
</comment>
<dbReference type="GO" id="GO:0006886">
    <property type="term" value="P:intracellular protein transport"/>
    <property type="evidence" value="ECO:0007669"/>
    <property type="project" value="UniProtKB-UniRule"/>
</dbReference>